<evidence type="ECO:0000256" key="2">
    <source>
        <dbReference type="SAM" id="MobiDB-lite"/>
    </source>
</evidence>
<proteinExistence type="predicted"/>
<dbReference type="PANTHER" id="PTHR46423">
    <property type="entry name" value="RNA POLYMERASE II-ASSOCIATED PROTEIN 3"/>
    <property type="match status" value="1"/>
</dbReference>
<feature type="region of interest" description="Disordered" evidence="2">
    <location>
        <begin position="923"/>
        <end position="943"/>
    </location>
</feature>
<reference evidence="3" key="1">
    <citation type="submission" date="2023-10" db="EMBL/GenBank/DDBJ databases">
        <authorList>
            <person name="Chen Y."/>
            <person name="Shah S."/>
            <person name="Dougan E. K."/>
            <person name="Thang M."/>
            <person name="Chan C."/>
        </authorList>
    </citation>
    <scope>NUCLEOTIDE SEQUENCE [LARGE SCALE GENOMIC DNA]</scope>
</reference>
<feature type="compositionally biased region" description="Acidic residues" evidence="2">
    <location>
        <begin position="1354"/>
        <end position="1363"/>
    </location>
</feature>
<keyword evidence="1" id="KW-0802">TPR repeat</keyword>
<feature type="compositionally biased region" description="Low complexity" evidence="2">
    <location>
        <begin position="886"/>
        <end position="899"/>
    </location>
</feature>
<organism evidence="3 4">
    <name type="scientific">Prorocentrum cordatum</name>
    <dbReference type="NCBI Taxonomy" id="2364126"/>
    <lineage>
        <taxon>Eukaryota</taxon>
        <taxon>Sar</taxon>
        <taxon>Alveolata</taxon>
        <taxon>Dinophyceae</taxon>
        <taxon>Prorocentrales</taxon>
        <taxon>Prorocentraceae</taxon>
        <taxon>Prorocentrum</taxon>
    </lineage>
</organism>
<feature type="region of interest" description="Disordered" evidence="2">
    <location>
        <begin position="838"/>
        <end position="911"/>
    </location>
</feature>
<feature type="region of interest" description="Disordered" evidence="2">
    <location>
        <begin position="679"/>
        <end position="699"/>
    </location>
</feature>
<dbReference type="SMART" id="SM00028">
    <property type="entry name" value="TPR"/>
    <property type="match status" value="17"/>
</dbReference>
<feature type="region of interest" description="Disordered" evidence="2">
    <location>
        <begin position="1552"/>
        <end position="1571"/>
    </location>
</feature>
<feature type="region of interest" description="Disordered" evidence="2">
    <location>
        <begin position="1764"/>
        <end position="1787"/>
    </location>
</feature>
<feature type="compositionally biased region" description="Basic and acidic residues" evidence="2">
    <location>
        <begin position="1175"/>
        <end position="1187"/>
    </location>
</feature>
<dbReference type="Pfam" id="PF13432">
    <property type="entry name" value="TPR_16"/>
    <property type="match status" value="2"/>
</dbReference>
<feature type="region of interest" description="Disordered" evidence="2">
    <location>
        <begin position="1354"/>
        <end position="1385"/>
    </location>
</feature>
<feature type="compositionally biased region" description="Basic and acidic residues" evidence="2">
    <location>
        <begin position="687"/>
        <end position="699"/>
    </location>
</feature>
<dbReference type="SUPFAM" id="SSF48452">
    <property type="entry name" value="TPR-like"/>
    <property type="match status" value="6"/>
</dbReference>
<feature type="region of interest" description="Disordered" evidence="2">
    <location>
        <begin position="1167"/>
        <end position="1187"/>
    </location>
</feature>
<feature type="region of interest" description="Disordered" evidence="2">
    <location>
        <begin position="1082"/>
        <end position="1155"/>
    </location>
</feature>
<feature type="compositionally biased region" description="Basic and acidic residues" evidence="2">
    <location>
        <begin position="931"/>
        <end position="943"/>
    </location>
</feature>
<feature type="non-terminal residue" evidence="3">
    <location>
        <position position="1787"/>
    </location>
</feature>
<feature type="region of interest" description="Disordered" evidence="2">
    <location>
        <begin position="621"/>
        <end position="667"/>
    </location>
</feature>
<dbReference type="InterPro" id="IPR011990">
    <property type="entry name" value="TPR-like_helical_dom_sf"/>
</dbReference>
<feature type="region of interest" description="Disordered" evidence="2">
    <location>
        <begin position="353"/>
        <end position="455"/>
    </location>
</feature>
<dbReference type="Proteomes" id="UP001189429">
    <property type="component" value="Unassembled WGS sequence"/>
</dbReference>
<dbReference type="InterPro" id="IPR051966">
    <property type="entry name" value="RPAP3"/>
</dbReference>
<feature type="region of interest" description="Disordered" evidence="2">
    <location>
        <begin position="1"/>
        <end position="37"/>
    </location>
</feature>
<evidence type="ECO:0000313" key="4">
    <source>
        <dbReference type="Proteomes" id="UP001189429"/>
    </source>
</evidence>
<sequence length="1787" mass="195421">MAQGSFRRVQVVEVDESDDDRRDAQECAPEPSADIQIEASRQGVDKAKQKANSLFAQGQLEESIRWFTKCIWLVDSKRVADVPSDQLSILHGNRALAHIAATRWAEAEADCSRALALNSANFKARYRRARARFELGKFQVALQDVDDVMKDLPDPQSGKEAMELKDQIRAKLQASETGPGASEPPQDSGFRRLQVVEVSDDESDEAPEQEPSPELRVACSVQGIEETKKQGNSLFAKGSFDDSLRWFSKGIWLASSGRVSNVPSELLSILYANRAFAQIKLQKWAEADSDCSNALSINGKNVKARYRRAMARYEMNMAEAALKDVDQVLQELPDDQKEGEAAELKRTIEAKLRVSSPKVAEPSSEPPPGFRRMQIVEASDSEEEDVKDTGGKAAMNRTISPSGAAHDVGPSSAPPAPSTQPPEGFRRMQIVEVEDSDEGEEPAQERGQPEPFPELKVERSLRGMEEAKGQGNKAFASGAFEESVRWFAKAIWAAGTEQGPVASGEQRSVLHSNRAFALVKLRRWEEAEADCSEALALNSQNVKAQYRRAMARYELGMAKGALQDIEQVLKDLPEAQKTGDALALKENIEALCKRQAPKAPSPTSVSKSASKVADGFRRLQVVEDDDSDEEPADQKKSSPKESATSPTATGTISPSSAPPAPSTQPPEGFRRMQIVEVEDSDEGEEPAQERGQPEPFPELKVERSLRGMEEAKGQGNKAFASGAFEESVRWFAKAIWAAGTEQGPVASGEQRSVLHSNRAFALVKLRRWEEAEADCSEALALNSQNVKAQYRRAMARYELGMAKGALQDIEQVLKDLPEAQKTGDALALKENIEALCKRQAPKAPSPTSVSESASKVADGFRRLQVVEDDDSDEEPADQKKSSPKESATSPTATGTISPSSAPPAPSTQPPEGFRRMQIVEVEDSDEGEEPAQERGQPEPFPELKVERSLRGMEEAKGQGNKAFASGAFEESVRWFAKAIWAAGTEQGPVASGEQRSVLHSNRAFALVKLRRWEEAEADCSEALALNSQNVKAQYRRAMARYELGMAKGALQDIEQVLKDLPEAQKTGDALALKENIEALCKRQAPKAPSPTSVSESASKVADGFRRLQVVEDDDSDEEPADQKKSSPKESATSPTATGTISPSSAPPAPSTQPPEGFRRMQIVEVEDSDEGEEPAQERGQPEPFPELKVERSLRGMEEAKGQGNKAFASGAFEESVRWFAKAIWAAGTEQGPVASGEQRSVLHSNRAFALVKLRRWEEAEADCSEALALNSQNVKAQYRRAMARYELGMAKGALQDIEQVLKDLPEAQKTGDALALKENIEALCKRQAPKAPSPTSVSESASKVADGFRRLQVVEDDDSDEEPADQKKSSPKESATSPSVTGPLMDAGFKRLHIEEVSEDESEEAMEQEPIPDIRVDASIQGIEETKKQGNSLFAKGSFDESLGWFSKGIWLASSGRVSNVPSELLSILHANRAFAQIKLQKWAEADSDCSKALGINGQNVKARYRRAMARYEMNMAEAALKDVDQVLQELPDDQKEGEAAELKRKIEAKLRVSSPKVTEPSSEPPPGFRRMQIVEASDSEEEDVKDTGCKAATTGTISPSGAAHDVAPSSTPPAPQPPEGFRRMQIVEAEDSDEEEPLECAPEPSADIQIEATRQGVDQGKQKANGLFAQGQLEESIRWFTKCIWMVDSKKVTAVPGDQHSILHANRALAYIAASKWLEAEEDCSRALGLNNANFKARYRRARARFELGNFQAALRDVDDALKEMPDPHSSKEASELKDQILAKLQ</sequence>
<feature type="compositionally biased region" description="Acidic residues" evidence="2">
    <location>
        <begin position="866"/>
        <end position="875"/>
    </location>
</feature>
<dbReference type="Gene3D" id="1.25.40.10">
    <property type="entry name" value="Tetratricopeptide repeat domain"/>
    <property type="match status" value="8"/>
</dbReference>
<feature type="compositionally biased region" description="Acidic residues" evidence="2">
    <location>
        <begin position="432"/>
        <end position="442"/>
    </location>
</feature>
<feature type="compositionally biased region" description="Low complexity" evidence="2">
    <location>
        <begin position="642"/>
        <end position="655"/>
    </location>
</feature>
<feature type="region of interest" description="Disordered" evidence="2">
    <location>
        <begin position="172"/>
        <end position="191"/>
    </location>
</feature>
<feature type="compositionally biased region" description="Basic and acidic residues" evidence="2">
    <location>
        <begin position="443"/>
        <end position="455"/>
    </location>
</feature>
<evidence type="ECO:0000256" key="1">
    <source>
        <dbReference type="ARBA" id="ARBA00022803"/>
    </source>
</evidence>
<dbReference type="PANTHER" id="PTHR46423:SF1">
    <property type="entry name" value="RNA POLYMERASE II-ASSOCIATED PROTEIN 3"/>
    <property type="match status" value="1"/>
</dbReference>
<feature type="compositionally biased region" description="Acidic residues" evidence="2">
    <location>
        <begin position="1110"/>
        <end position="1119"/>
    </location>
</feature>
<feature type="compositionally biased region" description="Low complexity" evidence="2">
    <location>
        <begin position="1130"/>
        <end position="1143"/>
    </location>
</feature>
<dbReference type="EMBL" id="CAUYUJ010002443">
    <property type="protein sequence ID" value="CAK0800777.1"/>
    <property type="molecule type" value="Genomic_DNA"/>
</dbReference>
<dbReference type="InterPro" id="IPR019734">
    <property type="entry name" value="TPR_rpt"/>
</dbReference>
<keyword evidence="4" id="KW-1185">Reference proteome</keyword>
<accession>A0ABN9QBG4</accession>
<protein>
    <submittedName>
        <fullName evidence="3">Uncharacterized protein</fullName>
    </submittedName>
</protein>
<gene>
    <name evidence="3" type="ORF">PCOR1329_LOCUS8834</name>
</gene>
<comment type="caution">
    <text evidence="3">The sequence shown here is derived from an EMBL/GenBank/DDBJ whole genome shotgun (WGS) entry which is preliminary data.</text>
</comment>
<name>A0ABN9QBG4_9DINO</name>
<feature type="compositionally biased region" description="Acidic residues" evidence="2">
    <location>
        <begin position="622"/>
        <end position="631"/>
    </location>
</feature>
<evidence type="ECO:0000313" key="3">
    <source>
        <dbReference type="EMBL" id="CAK0800777.1"/>
    </source>
</evidence>
<feature type="region of interest" description="Disordered" evidence="2">
    <location>
        <begin position="1576"/>
        <end position="1621"/>
    </location>
</feature>